<feature type="region of interest" description="Disordered" evidence="2">
    <location>
        <begin position="40"/>
        <end position="90"/>
    </location>
</feature>
<sequence length="1040" mass="116922">MSAMTGPRSPTSPWPQEPPNLQITGHPTSAAIFSLCDSHQSPLNSSLSPRNTVPERSGPNYFSISVESSTTPRKTGDTLSYAQSSIPSPKPHLLPTKAVLHDYANHTGTGSTVDERRASAIYRRSLSRVLPKKDFIPDRSHTSTNLTSESGRAVEVERCAELLETSPNDVMLLDVRPYAHFAKRSIKGSLNLCIPTTLLKRPSFDTQKLANTFTNHVDKMNFARWKYCRYIIVYDAGTSDMKDAGPLVNVLKKFTTEGWDGDGLILRGGFDSFSNRFPALLQQQSSPAKPSKKPTSMHIDLPSVAPVAGGCALPDSSHPTIPFFGNIRQHMDLLGGVGQIPLQLPENLTESLRQSLPPWLREATDPADQGRGVSEKFLELEKKELERMKQALTYDKSSDTSAGGGFPEKFRVAGIEKGTKNRYNDIYPFDHSRVKLQDVPPGECDYVNANFMKAEYGNKRYIATQAPVPDTFTDFWRVIWEQDVRLVVSLTAEFERGQIKCHPYWESGKYGPLQVNNFSQKYLDIDSPDSQQVSSPFKTSEDSAKPYIIQLFRVLQKRASQQLYGAQFTACCTCFHFGSLVLDVKASSLAPSEHQTFALVYKGHEDIQLFRTENGQLQLKACLKPQRFQAGVVEVLRTAFDADDGLYVLQRFTPTAEESPDSEHPFIKQAFNTYIRGQVYLIRYSLQSLQDPVRVCTFPDHAEYEPLALAAAHRDTFAISWQHSRESEECEVVLYNAQSALSAHSLSSAIDIAYDSCVLVDWTKQRQNDDVHLHARLASRRFECEKGPVIGLAFNDRSTQILYYHRAQTLYRSFQNIERINMNSFPVQPTLYQNSSLVQFSGSLRLLFSIAIPFYGTHATRVEENGHSRCQWKYLAFGIATHRTEDWTVACLLKSEAFCSSEHCGHVLNLERGRRFLNWTVVARLWGFQDSNNSLGCKVATSKHGTRIAVANWNVLYIWALQPSALIEQNSNGYYPCLLQSPGSAMVELRPLVIPLHAVCFELRFTDVEDELLAITDRGLMYWNLGPLGRGQRITEELPA</sequence>
<dbReference type="AlphaFoldDB" id="A0A5N6WYQ8"/>
<dbReference type="InterPro" id="IPR050348">
    <property type="entry name" value="Protein-Tyr_Phosphatase"/>
</dbReference>
<dbReference type="FunFam" id="3.40.250.10:FF:000051">
    <property type="entry name" value="Protein tyrosine phosphatase (Pyp1), putative"/>
    <property type="match status" value="1"/>
</dbReference>
<dbReference type="Gene3D" id="3.90.190.10">
    <property type="entry name" value="Protein tyrosine phosphatase superfamily"/>
    <property type="match status" value="1"/>
</dbReference>
<evidence type="ECO:0000256" key="2">
    <source>
        <dbReference type="SAM" id="MobiDB-lite"/>
    </source>
</evidence>
<evidence type="ECO:0000256" key="1">
    <source>
        <dbReference type="ARBA" id="ARBA00009649"/>
    </source>
</evidence>
<accession>A0A5N6WYQ8</accession>
<dbReference type="InterPro" id="IPR001763">
    <property type="entry name" value="Rhodanese-like_dom"/>
</dbReference>
<evidence type="ECO:0000313" key="6">
    <source>
        <dbReference type="Proteomes" id="UP000325945"/>
    </source>
</evidence>
<dbReference type="SUPFAM" id="SSF52799">
    <property type="entry name" value="(Phosphotyrosine protein) phosphatases II"/>
    <property type="match status" value="1"/>
</dbReference>
<dbReference type="Pfam" id="PF00581">
    <property type="entry name" value="Rhodanese"/>
    <property type="match status" value="1"/>
</dbReference>
<dbReference type="Pfam" id="PF00102">
    <property type="entry name" value="Y_phosphatase"/>
    <property type="match status" value="1"/>
</dbReference>
<dbReference type="Gene3D" id="3.40.250.10">
    <property type="entry name" value="Rhodanese-like domain"/>
    <property type="match status" value="1"/>
</dbReference>
<dbReference type="SUPFAM" id="SSF52821">
    <property type="entry name" value="Rhodanese/Cell cycle control phosphatase"/>
    <property type="match status" value="1"/>
</dbReference>
<evidence type="ECO:0008006" key="7">
    <source>
        <dbReference type="Google" id="ProtNLM"/>
    </source>
</evidence>
<reference evidence="6" key="1">
    <citation type="submission" date="2019-04" db="EMBL/GenBank/DDBJ databases">
        <title>Friends and foes A comparative genomics studyof 23 Aspergillus species from section Flavi.</title>
        <authorList>
            <consortium name="DOE Joint Genome Institute"/>
            <person name="Kjaerbolling I."/>
            <person name="Vesth T."/>
            <person name="Frisvad J.C."/>
            <person name="Nybo J.L."/>
            <person name="Theobald S."/>
            <person name="Kildgaard S."/>
            <person name="Isbrandt T."/>
            <person name="Kuo A."/>
            <person name="Sato A."/>
            <person name="Lyhne E.K."/>
            <person name="Kogle M.E."/>
            <person name="Wiebenga A."/>
            <person name="Kun R.S."/>
            <person name="Lubbers R.J."/>
            <person name="Makela M.R."/>
            <person name="Barry K."/>
            <person name="Chovatia M."/>
            <person name="Clum A."/>
            <person name="Daum C."/>
            <person name="Haridas S."/>
            <person name="He G."/>
            <person name="LaButti K."/>
            <person name="Lipzen A."/>
            <person name="Mondo S."/>
            <person name="Riley R."/>
            <person name="Salamov A."/>
            <person name="Simmons B.A."/>
            <person name="Magnuson J.K."/>
            <person name="Henrissat B."/>
            <person name="Mortensen U.H."/>
            <person name="Larsen T.O."/>
            <person name="Devries R.P."/>
            <person name="Grigoriev I.V."/>
            <person name="Machida M."/>
            <person name="Baker S.E."/>
            <person name="Andersen M.R."/>
        </authorList>
    </citation>
    <scope>NUCLEOTIDE SEQUENCE [LARGE SCALE GENOMIC DNA]</scope>
    <source>
        <strain evidence="6">CBS 130017</strain>
    </source>
</reference>
<dbReference type="InterPro" id="IPR000242">
    <property type="entry name" value="PTP_cat"/>
</dbReference>
<dbReference type="EMBL" id="ML741802">
    <property type="protein sequence ID" value="KAE8326075.1"/>
    <property type="molecule type" value="Genomic_DNA"/>
</dbReference>
<dbReference type="PANTHER" id="PTHR19134:SF561">
    <property type="entry name" value="PROTEIN TYROSINE PHOSPHATASE 36E, ISOFORM A"/>
    <property type="match status" value="1"/>
</dbReference>
<dbReference type="GO" id="GO:0004725">
    <property type="term" value="F:protein tyrosine phosphatase activity"/>
    <property type="evidence" value="ECO:0007669"/>
    <property type="project" value="InterPro"/>
</dbReference>
<dbReference type="PROSITE" id="PS50055">
    <property type="entry name" value="TYR_PHOSPHATASE_PTP"/>
    <property type="match status" value="1"/>
</dbReference>
<dbReference type="Proteomes" id="UP000325945">
    <property type="component" value="Unassembled WGS sequence"/>
</dbReference>
<proteinExistence type="inferred from homology"/>
<dbReference type="SMART" id="SM00450">
    <property type="entry name" value="RHOD"/>
    <property type="match status" value="1"/>
</dbReference>
<protein>
    <recommendedName>
        <fullName evidence="7">Protein-tyrosine phosphatase-like protein</fullName>
    </recommendedName>
</protein>
<name>A0A5N6WYQ8_9EURO</name>
<feature type="compositionally biased region" description="Polar residues" evidence="2">
    <location>
        <begin position="40"/>
        <end position="51"/>
    </location>
</feature>
<evidence type="ECO:0000259" key="3">
    <source>
        <dbReference type="PROSITE" id="PS50055"/>
    </source>
</evidence>
<dbReference type="CDD" id="cd01446">
    <property type="entry name" value="DSP_MapKP"/>
    <property type="match status" value="1"/>
</dbReference>
<feature type="compositionally biased region" description="Polar residues" evidence="2">
    <location>
        <begin position="60"/>
        <end position="87"/>
    </location>
</feature>
<evidence type="ECO:0000313" key="5">
    <source>
        <dbReference type="EMBL" id="KAE8326075.1"/>
    </source>
</evidence>
<feature type="region of interest" description="Disordered" evidence="2">
    <location>
        <begin position="1"/>
        <end position="25"/>
    </location>
</feature>
<dbReference type="InterPro" id="IPR036873">
    <property type="entry name" value="Rhodanese-like_dom_sf"/>
</dbReference>
<dbReference type="PRINTS" id="PR00700">
    <property type="entry name" value="PRTYPHPHTASE"/>
</dbReference>
<dbReference type="SMART" id="SM00194">
    <property type="entry name" value="PTPc"/>
    <property type="match status" value="1"/>
</dbReference>
<feature type="domain" description="Rhodanese" evidence="4">
    <location>
        <begin position="166"/>
        <end position="282"/>
    </location>
</feature>
<comment type="similarity">
    <text evidence="1">Belongs to the protein-tyrosine phosphatase family. Non-receptor class subfamily.</text>
</comment>
<gene>
    <name evidence="5" type="ORF">BDV39DRAFT_193816</name>
</gene>
<dbReference type="PANTHER" id="PTHR19134">
    <property type="entry name" value="RECEPTOR-TYPE TYROSINE-PROTEIN PHOSPHATASE"/>
    <property type="match status" value="1"/>
</dbReference>
<dbReference type="InterPro" id="IPR029021">
    <property type="entry name" value="Prot-tyrosine_phosphatase-like"/>
</dbReference>
<keyword evidence="6" id="KW-1185">Reference proteome</keyword>
<feature type="domain" description="Tyrosine-protein phosphatase" evidence="3">
    <location>
        <begin position="420"/>
        <end position="570"/>
    </location>
</feature>
<organism evidence="5 6">
    <name type="scientific">Aspergillus sergii</name>
    <dbReference type="NCBI Taxonomy" id="1034303"/>
    <lineage>
        <taxon>Eukaryota</taxon>
        <taxon>Fungi</taxon>
        <taxon>Dikarya</taxon>
        <taxon>Ascomycota</taxon>
        <taxon>Pezizomycotina</taxon>
        <taxon>Eurotiomycetes</taxon>
        <taxon>Eurotiomycetidae</taxon>
        <taxon>Eurotiales</taxon>
        <taxon>Aspergillaceae</taxon>
        <taxon>Aspergillus</taxon>
        <taxon>Aspergillus subgen. Circumdati</taxon>
    </lineage>
</organism>
<evidence type="ECO:0000259" key="4">
    <source>
        <dbReference type="PROSITE" id="PS50206"/>
    </source>
</evidence>
<dbReference type="PROSITE" id="PS50206">
    <property type="entry name" value="RHODANESE_3"/>
    <property type="match status" value="1"/>
</dbReference>